<gene>
    <name evidence="1" type="ORF">BJG266_LOCUS1376</name>
    <name evidence="2" type="ORF">QVE165_LOCUS46330</name>
    <name evidence="3" type="ORF">QVE165_LOCUS46349</name>
</gene>
<keyword evidence="4" id="KW-1185">Reference proteome</keyword>
<sequence length="100" mass="11405">MANSTDSLIVYMSAIRDGRHKDAVKIVTNIINKTIKKEDLIECFRLRIDAANEDGDYDLVARDCQELIQLGFNFDEDTHLSLIKLDGATISRQSSFKRKK</sequence>
<dbReference type="EMBL" id="CAJNOM010000684">
    <property type="protein sequence ID" value="CAF1541136.1"/>
    <property type="molecule type" value="Genomic_DNA"/>
</dbReference>
<reference evidence="2" key="1">
    <citation type="submission" date="2021-02" db="EMBL/GenBank/DDBJ databases">
        <authorList>
            <person name="Nowell W R."/>
        </authorList>
    </citation>
    <scope>NUCLEOTIDE SEQUENCE</scope>
</reference>
<dbReference type="Proteomes" id="UP000663832">
    <property type="component" value="Unassembled WGS sequence"/>
</dbReference>
<evidence type="ECO:0000313" key="2">
    <source>
        <dbReference type="EMBL" id="CAF1541136.1"/>
    </source>
</evidence>
<protein>
    <submittedName>
        <fullName evidence="2">Uncharacterized protein</fullName>
    </submittedName>
</protein>
<proteinExistence type="predicted"/>
<dbReference type="EMBL" id="CAJNOM010000685">
    <property type="protein sequence ID" value="CAF1541393.1"/>
    <property type="molecule type" value="Genomic_DNA"/>
</dbReference>
<accession>A0A815WI47</accession>
<dbReference type="Proteomes" id="UP000663877">
    <property type="component" value="Unassembled WGS sequence"/>
</dbReference>
<organism evidence="2 4">
    <name type="scientific">Adineta steineri</name>
    <dbReference type="NCBI Taxonomy" id="433720"/>
    <lineage>
        <taxon>Eukaryota</taxon>
        <taxon>Metazoa</taxon>
        <taxon>Spiralia</taxon>
        <taxon>Gnathifera</taxon>
        <taxon>Rotifera</taxon>
        <taxon>Eurotatoria</taxon>
        <taxon>Bdelloidea</taxon>
        <taxon>Adinetida</taxon>
        <taxon>Adinetidae</taxon>
        <taxon>Adineta</taxon>
    </lineage>
</organism>
<evidence type="ECO:0000313" key="3">
    <source>
        <dbReference type="EMBL" id="CAF1541393.1"/>
    </source>
</evidence>
<name>A0A815WI47_9BILA</name>
<dbReference type="AlphaFoldDB" id="A0A815WI47"/>
<comment type="caution">
    <text evidence="2">The sequence shown here is derived from an EMBL/GenBank/DDBJ whole genome shotgun (WGS) entry which is preliminary data.</text>
</comment>
<dbReference type="EMBL" id="CAJNOI010000003">
    <property type="protein sequence ID" value="CAF0733739.1"/>
    <property type="molecule type" value="Genomic_DNA"/>
</dbReference>
<evidence type="ECO:0000313" key="1">
    <source>
        <dbReference type="EMBL" id="CAF0733739.1"/>
    </source>
</evidence>
<evidence type="ECO:0000313" key="4">
    <source>
        <dbReference type="Proteomes" id="UP000663832"/>
    </source>
</evidence>